<dbReference type="EMBL" id="BSYA01000008">
    <property type="protein sequence ID" value="GMG24003.1"/>
    <property type="molecule type" value="Genomic_DNA"/>
</dbReference>
<organism evidence="2 3">
    <name type="scientific">Aspergillus oryzae</name>
    <name type="common">Yellow koji mold</name>
    <dbReference type="NCBI Taxonomy" id="5062"/>
    <lineage>
        <taxon>Eukaryota</taxon>
        <taxon>Fungi</taxon>
        <taxon>Dikarya</taxon>
        <taxon>Ascomycota</taxon>
        <taxon>Pezizomycotina</taxon>
        <taxon>Eurotiomycetes</taxon>
        <taxon>Eurotiomycetidae</taxon>
        <taxon>Eurotiales</taxon>
        <taxon>Aspergillaceae</taxon>
        <taxon>Aspergillus</taxon>
        <taxon>Aspergillus subgen. Circumdati</taxon>
    </lineage>
</organism>
<name>A0AAN4Y818_ASPOZ</name>
<reference evidence="2" key="1">
    <citation type="submission" date="2023-04" db="EMBL/GenBank/DDBJ databases">
        <title>Aspergillus oryzae NBRC 4228.</title>
        <authorList>
            <person name="Ichikawa N."/>
            <person name="Sato H."/>
            <person name="Tonouchi N."/>
        </authorList>
    </citation>
    <scope>NUCLEOTIDE SEQUENCE</scope>
    <source>
        <strain evidence="2">NBRC 4228</strain>
    </source>
</reference>
<proteinExistence type="predicted"/>
<accession>A0AAN4Y818</accession>
<comment type="caution">
    <text evidence="2">The sequence shown here is derived from an EMBL/GenBank/DDBJ whole genome shotgun (WGS) entry which is preliminary data.</text>
</comment>
<evidence type="ECO:0000313" key="3">
    <source>
        <dbReference type="Proteomes" id="UP001165205"/>
    </source>
</evidence>
<sequence length="80" mass="8829">MSGLLKEAFMLTPLNRNQHSMAHWTSTSQEYAPQGGKAQPTTPARLDPEAKTFTNPVFEAVSPGGYRRVFSLGYLILCTL</sequence>
<protein>
    <submittedName>
        <fullName evidence="2">Unnamed protein product</fullName>
    </submittedName>
</protein>
<evidence type="ECO:0000313" key="2">
    <source>
        <dbReference type="EMBL" id="GMG24003.1"/>
    </source>
</evidence>
<gene>
    <name evidence="2" type="ORF">Aory04_000133000</name>
</gene>
<feature type="region of interest" description="Disordered" evidence="1">
    <location>
        <begin position="23"/>
        <end position="46"/>
    </location>
</feature>
<dbReference type="AlphaFoldDB" id="A0AAN4Y818"/>
<dbReference type="Proteomes" id="UP001165205">
    <property type="component" value="Unassembled WGS sequence"/>
</dbReference>
<evidence type="ECO:0000256" key="1">
    <source>
        <dbReference type="SAM" id="MobiDB-lite"/>
    </source>
</evidence>